<dbReference type="RefSeq" id="XP_034255660.1">
    <property type="nucleotide sequence ID" value="XM_034399769.1"/>
</dbReference>
<dbReference type="SUPFAM" id="SSF48264">
    <property type="entry name" value="Cytochrome P450"/>
    <property type="match status" value="1"/>
</dbReference>
<organism evidence="17">
    <name type="scientific">Thrips palmi</name>
    <name type="common">Melon thrips</name>
    <dbReference type="NCBI Taxonomy" id="161013"/>
    <lineage>
        <taxon>Eukaryota</taxon>
        <taxon>Metazoa</taxon>
        <taxon>Ecdysozoa</taxon>
        <taxon>Arthropoda</taxon>
        <taxon>Hexapoda</taxon>
        <taxon>Insecta</taxon>
        <taxon>Pterygota</taxon>
        <taxon>Neoptera</taxon>
        <taxon>Paraneoptera</taxon>
        <taxon>Thysanoptera</taxon>
        <taxon>Terebrantia</taxon>
        <taxon>Thripoidea</taxon>
        <taxon>Thripidae</taxon>
        <taxon>Thrips</taxon>
    </lineage>
</organism>
<evidence type="ECO:0000256" key="14">
    <source>
        <dbReference type="RuleBase" id="RU000461"/>
    </source>
</evidence>
<sequence length="513" mass="57659">MAVALFVLLGVLLALLVPNAVRVFHHICQVAHIMRVTKDIPGPKCWPVIGCLTDFLAAIRDMHGTINDIVRNYGTTVRMQVLDRVVVMVMDPDDVQVVCTHPALANKASHYDQLYLHLGMGLITMNGPAYKRHRKAISPSLHLDILQDFVPTFAKNAEALVERLQQHADRGTALDMSPEFGMLANMTIMETVLSMRRDGASDKEYASMVDVLSETSEIIMWRAMRPWWGSDALFRWLSSRYETYKQTAACMNAMVTDILRFKQDEVARGVPPPPRRRMAFLDHVLRSAESANMSTEEMRDELKTFLFAGSTTSMDFLAMVALMFSMYPDVQSKVQQELDDIFGPLDTQRTVTAEDLGHMQYTERVLRETMRYAPPVPMVFREATEDVKLPTGVTIPRGCMVALVPAGTHRLEKHFPDPQRFDPDRFLPENTRGRHPFAYIPFSAGTRNCIGQRYALMMAKTAVATLLRRYSFARAPGGPKGFHEVNVDMGITIAVRGGAVVRVQRRTAPAAAK</sequence>
<evidence type="ECO:0000256" key="13">
    <source>
        <dbReference type="PIRSR" id="PIRSR602401-1"/>
    </source>
</evidence>
<comment type="subcellular location">
    <subcellularLocation>
        <location evidence="3">Endoplasmic reticulum membrane</location>
        <topology evidence="3">Peripheral membrane protein</topology>
    </subcellularLocation>
    <subcellularLocation>
        <location evidence="2">Microsome membrane</location>
        <topology evidence="2">Peripheral membrane protein</topology>
    </subcellularLocation>
</comment>
<dbReference type="OrthoDB" id="1470350at2759"/>
<dbReference type="GeneID" id="117653828"/>
<evidence type="ECO:0000313" key="17">
    <source>
        <dbReference type="RefSeq" id="XP_034255660.1"/>
    </source>
</evidence>
<dbReference type="PANTHER" id="PTHR24291">
    <property type="entry name" value="CYTOCHROME P450 FAMILY 4"/>
    <property type="match status" value="1"/>
</dbReference>
<dbReference type="InterPro" id="IPR017972">
    <property type="entry name" value="Cyt_P450_CS"/>
</dbReference>
<dbReference type="PANTHER" id="PTHR24291:SF189">
    <property type="entry name" value="CYTOCHROME P450 4C3-RELATED"/>
    <property type="match status" value="1"/>
</dbReference>
<accession>A0A6P9ADU1</accession>
<keyword evidence="16" id="KW-1185">Reference proteome</keyword>
<evidence type="ECO:0000256" key="5">
    <source>
        <dbReference type="ARBA" id="ARBA00022617"/>
    </source>
</evidence>
<keyword evidence="11 14" id="KW-0503">Monooxygenase</keyword>
<dbReference type="GO" id="GO:0005506">
    <property type="term" value="F:iron ion binding"/>
    <property type="evidence" value="ECO:0007669"/>
    <property type="project" value="InterPro"/>
</dbReference>
<evidence type="ECO:0000256" key="11">
    <source>
        <dbReference type="ARBA" id="ARBA00023033"/>
    </source>
</evidence>
<evidence type="ECO:0000256" key="8">
    <source>
        <dbReference type="ARBA" id="ARBA00022848"/>
    </source>
</evidence>
<evidence type="ECO:0000256" key="15">
    <source>
        <dbReference type="SAM" id="SignalP"/>
    </source>
</evidence>
<dbReference type="Proteomes" id="UP000515158">
    <property type="component" value="Unplaced"/>
</dbReference>
<dbReference type="InterPro" id="IPR050196">
    <property type="entry name" value="Cytochrome_P450_Monoox"/>
</dbReference>
<keyword evidence="10 13" id="KW-0408">Iron</keyword>
<evidence type="ECO:0000313" key="18">
    <source>
        <dbReference type="RefSeq" id="XP_034255661.1"/>
    </source>
</evidence>
<dbReference type="GO" id="GO:0004497">
    <property type="term" value="F:monooxygenase activity"/>
    <property type="evidence" value="ECO:0007669"/>
    <property type="project" value="UniProtKB-KW"/>
</dbReference>
<evidence type="ECO:0000256" key="2">
    <source>
        <dbReference type="ARBA" id="ARBA00004174"/>
    </source>
</evidence>
<evidence type="ECO:0000256" key="6">
    <source>
        <dbReference type="ARBA" id="ARBA00022723"/>
    </source>
</evidence>
<proteinExistence type="inferred from homology"/>
<dbReference type="AlphaFoldDB" id="A0A6P9ADU1"/>
<dbReference type="GO" id="GO:0005789">
    <property type="term" value="C:endoplasmic reticulum membrane"/>
    <property type="evidence" value="ECO:0007669"/>
    <property type="project" value="UniProtKB-SubCell"/>
</dbReference>
<dbReference type="InterPro" id="IPR002401">
    <property type="entry name" value="Cyt_P450_E_grp-I"/>
</dbReference>
<keyword evidence="15" id="KW-0732">Signal</keyword>
<dbReference type="Pfam" id="PF00067">
    <property type="entry name" value="p450"/>
    <property type="match status" value="1"/>
</dbReference>
<dbReference type="PRINTS" id="PR00385">
    <property type="entry name" value="P450"/>
</dbReference>
<keyword evidence="5 13" id="KW-0349">Heme</keyword>
<keyword evidence="9 14" id="KW-0560">Oxidoreductase</keyword>
<evidence type="ECO:0000256" key="10">
    <source>
        <dbReference type="ARBA" id="ARBA00023004"/>
    </source>
</evidence>
<keyword evidence="7" id="KW-0256">Endoplasmic reticulum</keyword>
<dbReference type="PROSITE" id="PS00086">
    <property type="entry name" value="CYTOCHROME_P450"/>
    <property type="match status" value="1"/>
</dbReference>
<dbReference type="KEGG" id="tpal:117653828"/>
<dbReference type="GO" id="GO:0020037">
    <property type="term" value="F:heme binding"/>
    <property type="evidence" value="ECO:0007669"/>
    <property type="project" value="InterPro"/>
</dbReference>
<dbReference type="PRINTS" id="PR00463">
    <property type="entry name" value="EP450I"/>
</dbReference>
<evidence type="ECO:0000256" key="9">
    <source>
        <dbReference type="ARBA" id="ARBA00023002"/>
    </source>
</evidence>
<comment type="cofactor">
    <cofactor evidence="1 13">
        <name>heme</name>
        <dbReference type="ChEBI" id="CHEBI:30413"/>
    </cofactor>
</comment>
<keyword evidence="8" id="KW-0492">Microsome</keyword>
<dbReference type="InterPro" id="IPR036396">
    <property type="entry name" value="Cyt_P450_sf"/>
</dbReference>
<feature type="chain" id="PRO_5044654971" evidence="15">
    <location>
        <begin position="24"/>
        <end position="513"/>
    </location>
</feature>
<comment type="similarity">
    <text evidence="4 14">Belongs to the cytochrome P450 family.</text>
</comment>
<evidence type="ECO:0000313" key="16">
    <source>
        <dbReference type="Proteomes" id="UP000515158"/>
    </source>
</evidence>
<feature type="binding site" description="axial binding residue" evidence="13">
    <location>
        <position position="449"/>
    </location>
    <ligand>
        <name>heme</name>
        <dbReference type="ChEBI" id="CHEBI:30413"/>
    </ligand>
    <ligandPart>
        <name>Fe</name>
        <dbReference type="ChEBI" id="CHEBI:18248"/>
    </ligandPart>
</feature>
<dbReference type="InterPro" id="IPR001128">
    <property type="entry name" value="Cyt_P450"/>
</dbReference>
<feature type="signal peptide" evidence="15">
    <location>
        <begin position="1"/>
        <end position="23"/>
    </location>
</feature>
<keyword evidence="6 13" id="KW-0479">Metal-binding</keyword>
<evidence type="ECO:0000256" key="3">
    <source>
        <dbReference type="ARBA" id="ARBA00004406"/>
    </source>
</evidence>
<reference evidence="17 18" key="1">
    <citation type="submission" date="2025-04" db="UniProtKB">
        <authorList>
            <consortium name="RefSeq"/>
        </authorList>
    </citation>
    <scope>IDENTIFICATION</scope>
    <source>
        <tissue evidence="17 18">Total insect</tissue>
    </source>
</reference>
<evidence type="ECO:0000256" key="1">
    <source>
        <dbReference type="ARBA" id="ARBA00001971"/>
    </source>
</evidence>
<keyword evidence="12" id="KW-0472">Membrane</keyword>
<evidence type="ECO:0000256" key="4">
    <source>
        <dbReference type="ARBA" id="ARBA00010617"/>
    </source>
</evidence>
<evidence type="ECO:0000256" key="12">
    <source>
        <dbReference type="ARBA" id="ARBA00023136"/>
    </source>
</evidence>
<gene>
    <name evidence="17 18" type="primary">LOC117653828</name>
</gene>
<dbReference type="Gene3D" id="1.10.630.10">
    <property type="entry name" value="Cytochrome P450"/>
    <property type="match status" value="1"/>
</dbReference>
<dbReference type="GO" id="GO:0016705">
    <property type="term" value="F:oxidoreductase activity, acting on paired donors, with incorporation or reduction of molecular oxygen"/>
    <property type="evidence" value="ECO:0007669"/>
    <property type="project" value="InterPro"/>
</dbReference>
<dbReference type="RefSeq" id="XP_034255661.1">
    <property type="nucleotide sequence ID" value="XM_034399770.1"/>
</dbReference>
<protein>
    <submittedName>
        <fullName evidence="17 18">Cytochrome P450 4C1-like</fullName>
    </submittedName>
</protein>
<evidence type="ECO:0000256" key="7">
    <source>
        <dbReference type="ARBA" id="ARBA00022824"/>
    </source>
</evidence>
<name>A0A6P9ADU1_THRPL</name>